<dbReference type="InterPro" id="IPR036162">
    <property type="entry name" value="Resolvase-like_N_sf"/>
</dbReference>
<evidence type="ECO:0000259" key="2">
    <source>
        <dbReference type="PROSITE" id="PS51737"/>
    </source>
</evidence>
<dbReference type="InterPro" id="IPR011109">
    <property type="entry name" value="DNA_bind_recombinase_dom"/>
</dbReference>
<evidence type="ECO:0000313" key="3">
    <source>
        <dbReference type="EMBL" id="NVO25726.1"/>
    </source>
</evidence>
<dbReference type="PROSITE" id="PS51736">
    <property type="entry name" value="RECOMBINASES_3"/>
    <property type="match status" value="1"/>
</dbReference>
<comment type="caution">
    <text evidence="3">The sequence shown here is derived from an EMBL/GenBank/DDBJ whole genome shotgun (WGS) entry which is preliminary data.</text>
</comment>
<dbReference type="Proteomes" id="UP000592216">
    <property type="component" value="Unassembled WGS sequence"/>
</dbReference>
<sequence>MTTPRRAVIYARFSSDIQDIKSARDQIALCREIAETNGWDVLEVFQDEAISGEKRHRPNYNRMLDLIKTGIVDVVLAEGLDRLNRSQELSAHLYAICEYHDTEIFTKNDGLVEEIHIGMKGTMDAMQLKRISQETHRGQVGTIKDGKSAGGLSFGYRIPADPITGLRKTGELVIDEDQAAIIRRIFRAFADGTSPRAIAYQLNEEGVPAPRGGGWNVNTIYGNASKGTGILNNELYIGKRIWNRLRNKKNPETDRRNARHRTEAEILRSDVPDLRIIEQDLWMAVKARQGGQRKTLSTAAPVALRRKKYLLSGLVRCGLCGGNMTVAGAGDRRAYYCANAKEKGPAVCKGQPGLRLDRLEPALLEGLRDELMTPEALDRFRADFSAKMAEADRNRHDTEAHLLRALAKAQKAIDGSQRAIAADHATESVYAMLKDAEERKATFTAELAALGNAAPEIALDIADLYRAQIDSLSDTLSDPSIVHRASEILADLIDRITIRHDAELGHTLEIEGKLLEMLSFSDSKKATALSGAACSLK</sequence>
<dbReference type="InterPro" id="IPR006119">
    <property type="entry name" value="Resolv_N"/>
</dbReference>
<dbReference type="Pfam" id="PF13408">
    <property type="entry name" value="Zn_ribbon_recom"/>
    <property type="match status" value="1"/>
</dbReference>
<gene>
    <name evidence="3" type="ORF">HJ536_20445</name>
</gene>
<dbReference type="GO" id="GO:0000150">
    <property type="term" value="F:DNA strand exchange activity"/>
    <property type="evidence" value="ECO:0007669"/>
    <property type="project" value="InterPro"/>
</dbReference>
<feature type="domain" description="Recombinase" evidence="2">
    <location>
        <begin position="153"/>
        <end position="295"/>
    </location>
</feature>
<dbReference type="GO" id="GO:0003677">
    <property type="term" value="F:DNA binding"/>
    <property type="evidence" value="ECO:0007669"/>
    <property type="project" value="InterPro"/>
</dbReference>
<dbReference type="InterPro" id="IPR025827">
    <property type="entry name" value="Zn_ribbon_recom_dom"/>
</dbReference>
<evidence type="ECO:0000313" key="4">
    <source>
        <dbReference type="Proteomes" id="UP000592216"/>
    </source>
</evidence>
<dbReference type="CDD" id="cd00338">
    <property type="entry name" value="Ser_Recombinase"/>
    <property type="match status" value="1"/>
</dbReference>
<dbReference type="InterPro" id="IPR050639">
    <property type="entry name" value="SSR_resolvase"/>
</dbReference>
<feature type="domain" description="Resolvase/invertase-type recombinase catalytic" evidence="1">
    <location>
        <begin position="6"/>
        <end position="86"/>
    </location>
</feature>
<dbReference type="AlphaFoldDB" id="A0A850Q9A0"/>
<dbReference type="PROSITE" id="PS51737">
    <property type="entry name" value="RECOMBINASE_DNA_BIND"/>
    <property type="match status" value="1"/>
</dbReference>
<name>A0A850Q9A0_9RHOB</name>
<dbReference type="RefSeq" id="WP_177159238.1">
    <property type="nucleotide sequence ID" value="NZ_JABCJE010000025.1"/>
</dbReference>
<feature type="non-terminal residue" evidence="3">
    <location>
        <position position="537"/>
    </location>
</feature>
<dbReference type="SMART" id="SM00857">
    <property type="entry name" value="Resolvase"/>
    <property type="match status" value="1"/>
</dbReference>
<dbReference type="Gene3D" id="3.90.1750.20">
    <property type="entry name" value="Putative Large Serine Recombinase, Chain B, Domain 2"/>
    <property type="match status" value="1"/>
</dbReference>
<accession>A0A850Q9A0</accession>
<organism evidence="3 4">
    <name type="scientific">Donghicola mangrovi</name>
    <dbReference type="NCBI Taxonomy" id="2729614"/>
    <lineage>
        <taxon>Bacteria</taxon>
        <taxon>Pseudomonadati</taxon>
        <taxon>Pseudomonadota</taxon>
        <taxon>Alphaproteobacteria</taxon>
        <taxon>Rhodobacterales</taxon>
        <taxon>Roseobacteraceae</taxon>
        <taxon>Donghicola</taxon>
    </lineage>
</organism>
<proteinExistence type="predicted"/>
<dbReference type="Pfam" id="PF00239">
    <property type="entry name" value="Resolvase"/>
    <property type="match status" value="1"/>
</dbReference>
<dbReference type="EMBL" id="JABCJE010000025">
    <property type="protein sequence ID" value="NVO25726.1"/>
    <property type="molecule type" value="Genomic_DNA"/>
</dbReference>
<dbReference type="PANTHER" id="PTHR30461:SF23">
    <property type="entry name" value="DNA RECOMBINASE-RELATED"/>
    <property type="match status" value="1"/>
</dbReference>
<dbReference type="Gene3D" id="3.40.50.1390">
    <property type="entry name" value="Resolvase, N-terminal catalytic domain"/>
    <property type="match status" value="1"/>
</dbReference>
<dbReference type="PANTHER" id="PTHR30461">
    <property type="entry name" value="DNA-INVERTASE FROM LAMBDOID PROPHAGE"/>
    <property type="match status" value="1"/>
</dbReference>
<dbReference type="Pfam" id="PF07508">
    <property type="entry name" value="Recombinase"/>
    <property type="match status" value="1"/>
</dbReference>
<protein>
    <submittedName>
        <fullName evidence="3">Recombinase family protein</fullName>
    </submittedName>
</protein>
<dbReference type="SUPFAM" id="SSF53041">
    <property type="entry name" value="Resolvase-like"/>
    <property type="match status" value="1"/>
</dbReference>
<evidence type="ECO:0000259" key="1">
    <source>
        <dbReference type="PROSITE" id="PS51736"/>
    </source>
</evidence>
<reference evidence="3 4" key="1">
    <citation type="submission" date="2020-04" db="EMBL/GenBank/DDBJ databases">
        <title>Donghicola sp., a member of the Rhodobacteraceae family isolated from mangrove forest in Thailand.</title>
        <authorList>
            <person name="Charoenyingcharoen P."/>
            <person name="Yukphan P."/>
        </authorList>
    </citation>
    <scope>NUCLEOTIDE SEQUENCE [LARGE SCALE GENOMIC DNA]</scope>
    <source>
        <strain evidence="3 4">B5-SW-15</strain>
    </source>
</reference>
<dbReference type="InterPro" id="IPR038109">
    <property type="entry name" value="DNA_bind_recomb_sf"/>
</dbReference>